<sequence length="120" mass="13722">MENKLLDLGFDVAGNNYVFTSPKGYEIIICFTESKYIIDYGKNIKVRHKSTSNLTKPENWVVLECVIRLLNKGYSPSAIELEKTWLLGHDESGRVDILLKDILGKTYALIECKTWGSEYN</sequence>
<dbReference type="Proteomes" id="UP000175744">
    <property type="component" value="Unassembled WGS sequence"/>
</dbReference>
<dbReference type="STRING" id="1121290.CLAOCE_09890"/>
<evidence type="ECO:0000313" key="2">
    <source>
        <dbReference type="Proteomes" id="UP000175744"/>
    </source>
</evidence>
<name>A0A1E8EZD1_9CLOT</name>
<gene>
    <name evidence="1" type="ORF">CLOACE_09890</name>
</gene>
<reference evidence="1 2" key="1">
    <citation type="submission" date="2016-06" db="EMBL/GenBank/DDBJ databases">
        <title>Genome sequence of Clostridium acetireducens DSM 10703.</title>
        <authorList>
            <person name="Poehlein A."/>
            <person name="Fluechter S."/>
            <person name="Duerre P."/>
            <person name="Daniel R."/>
        </authorList>
    </citation>
    <scope>NUCLEOTIDE SEQUENCE [LARGE SCALE GENOMIC DNA]</scope>
    <source>
        <strain evidence="1 2">DSM 10703</strain>
    </source>
</reference>
<accession>A0A1E8EZD1</accession>
<dbReference type="EMBL" id="LZFO01000011">
    <property type="protein sequence ID" value="OFI06489.1"/>
    <property type="molecule type" value="Genomic_DNA"/>
</dbReference>
<evidence type="ECO:0000313" key="1">
    <source>
        <dbReference type="EMBL" id="OFI06489.1"/>
    </source>
</evidence>
<keyword evidence="2" id="KW-1185">Reference proteome</keyword>
<organism evidence="1 2">
    <name type="scientific">Clostridium acetireducens DSM 10703</name>
    <dbReference type="NCBI Taxonomy" id="1121290"/>
    <lineage>
        <taxon>Bacteria</taxon>
        <taxon>Bacillati</taxon>
        <taxon>Bacillota</taxon>
        <taxon>Clostridia</taxon>
        <taxon>Eubacteriales</taxon>
        <taxon>Clostridiaceae</taxon>
        <taxon>Clostridium</taxon>
    </lineage>
</organism>
<proteinExistence type="predicted"/>
<dbReference type="OrthoDB" id="9811611at2"/>
<comment type="caution">
    <text evidence="1">The sequence shown here is derived from an EMBL/GenBank/DDBJ whole genome shotgun (WGS) entry which is preliminary data.</text>
</comment>
<protein>
    <submittedName>
        <fullName evidence="1">Uncharacterized protein</fullName>
    </submittedName>
</protein>
<dbReference type="RefSeq" id="WP_070109924.1">
    <property type="nucleotide sequence ID" value="NZ_LZFO01000011.1"/>
</dbReference>
<dbReference type="AlphaFoldDB" id="A0A1E8EZD1"/>